<evidence type="ECO:0000313" key="5">
    <source>
        <dbReference type="EMBL" id="AIR05918.1"/>
    </source>
</evidence>
<dbReference type="Proteomes" id="UP000029481">
    <property type="component" value="Chromosome"/>
</dbReference>
<dbReference type="NCBIfam" id="NF041063">
    <property type="entry name" value="DpdF"/>
    <property type="match status" value="1"/>
</dbReference>
<reference evidence="5 6" key="1">
    <citation type="submission" date="2014-09" db="EMBL/GenBank/DDBJ databases">
        <title>Cedecea neteri SSMD04 Genome Sequencing.</title>
        <authorList>
            <person name="Tan J.-Y."/>
        </authorList>
    </citation>
    <scope>NUCLEOTIDE SEQUENCE [LARGE SCALE GENOMIC DNA]</scope>
    <source>
        <strain evidence="5 6">SSMD04</strain>
    </source>
</reference>
<dbReference type="Pfam" id="PF00271">
    <property type="entry name" value="Helicase_C"/>
    <property type="match status" value="1"/>
</dbReference>
<dbReference type="Pfam" id="PF00270">
    <property type="entry name" value="DEAD"/>
    <property type="match status" value="1"/>
</dbReference>
<organism evidence="5 6">
    <name type="scientific">Cedecea neteri</name>
    <dbReference type="NCBI Taxonomy" id="158822"/>
    <lineage>
        <taxon>Bacteria</taxon>
        <taxon>Pseudomonadati</taxon>
        <taxon>Pseudomonadota</taxon>
        <taxon>Gammaproteobacteria</taxon>
        <taxon>Enterobacterales</taxon>
        <taxon>Enterobacteriaceae</taxon>
        <taxon>Cedecea</taxon>
    </lineage>
</organism>
<dbReference type="SUPFAM" id="SSF52540">
    <property type="entry name" value="P-loop containing nucleoside triphosphate hydrolases"/>
    <property type="match status" value="1"/>
</dbReference>
<dbReference type="PANTHER" id="PTHR13710">
    <property type="entry name" value="DNA HELICASE RECQ FAMILY MEMBER"/>
    <property type="match status" value="1"/>
</dbReference>
<sequence length="816" mass="91895">MDTQWLQLRAVLNGEHDEKDGISGQFFTRLLYCLDDDEAGESDRLHAFYDALQCARVHGLVPLMLPYRHLTENAALSRFGLCRHRDYPGELLLERGDEALDANLLAVWQGEKRRFLESPPLDTILPAVLNDPRYTHYTSVGQQQAVRTVLTSPQDKTLLVNLPTGAGKTFVIHAQMLTSPRRHLTLVIVPTVALAIEQALRAKEVMQRAGQDHGGSYVWHSGLGLEARSEMKVRLAAGEQRVLFCSPEAATGGLLLLLFSLAQRSLLGAVMVDEAHLIDQWGAEFRPEFQLLAPLVKSLMATSPEPIKVVLLSATFSQSTQDTLKALFASSRADAVIDINGSFLRPEPAWFVSEAADYDDYLVQVEAAIARLPAPMIIYTTEVEQAKFWHQYLRGRGYRRCGLFHGATPMHEREGLIHAWRDDALDIMIATSAFGVGMDKSNVRTVLHVAVPENFDRLYQESGRGGRDGNASVAQIIFHHQQLRVARTLNRTKLIGAGKGFLRWSKMHQLREQHRPGLFTVPLWAKHHDIRMDSQGNVDWNLRTLLLMQRAGFIDIAYPAPDLSTISADERDDEKVQSWFDNYFSRIQVSVRRDGHLDETQWQASIQAHRAHELSMRQRGFIVLSEWLNDLSNPLCQQLAEFYTLDGYVPEQACGGCPACREQGRPPFTPTLGRVSHVVGNAQHAAVGNDRRVRYQTNLTTRLLLRQWADWIARLLAGHQVQAIRASQSTLSLLSAVLPAGLPFWCSLAPDEENNSWHELVLVLPGEALPELDVFASINRIIVAPEQLQEPGYRGRRWWEVDQGAVTLEQFQRNIF</sequence>
<proteinExistence type="predicted"/>
<gene>
    <name evidence="5" type="ORF">JT31_15230</name>
</gene>
<dbReference type="AlphaFoldDB" id="A0A089Q0Y8"/>
<dbReference type="GO" id="GO:0005737">
    <property type="term" value="C:cytoplasm"/>
    <property type="evidence" value="ECO:0007669"/>
    <property type="project" value="TreeGrafter"/>
</dbReference>
<keyword evidence="5" id="KW-0347">Helicase</keyword>
<dbReference type="InterPro" id="IPR011545">
    <property type="entry name" value="DEAD/DEAH_box_helicase_dom"/>
</dbReference>
<dbReference type="GO" id="GO:0009378">
    <property type="term" value="F:four-way junction helicase activity"/>
    <property type="evidence" value="ECO:0007669"/>
    <property type="project" value="TreeGrafter"/>
</dbReference>
<dbReference type="EMBL" id="CP009451">
    <property type="protein sequence ID" value="AIR05918.1"/>
    <property type="molecule type" value="Genomic_DNA"/>
</dbReference>
<dbReference type="InterPro" id="IPR027417">
    <property type="entry name" value="P-loop_NTPase"/>
</dbReference>
<dbReference type="KEGG" id="cnt:JT31_15230"/>
<dbReference type="GO" id="GO:0000724">
    <property type="term" value="P:double-strand break repair via homologous recombination"/>
    <property type="evidence" value="ECO:0007669"/>
    <property type="project" value="TreeGrafter"/>
</dbReference>
<feature type="domain" description="Helicase ATP-binding" evidence="3">
    <location>
        <begin position="149"/>
        <end position="334"/>
    </location>
</feature>
<evidence type="ECO:0000259" key="4">
    <source>
        <dbReference type="PROSITE" id="PS51194"/>
    </source>
</evidence>
<dbReference type="GO" id="GO:0005524">
    <property type="term" value="F:ATP binding"/>
    <property type="evidence" value="ECO:0007669"/>
    <property type="project" value="UniProtKB-KW"/>
</dbReference>
<evidence type="ECO:0000256" key="2">
    <source>
        <dbReference type="ARBA" id="ARBA00022840"/>
    </source>
</evidence>
<dbReference type="RefSeq" id="WP_038478692.1">
    <property type="nucleotide sequence ID" value="NZ_CP009451.1"/>
</dbReference>
<dbReference type="Gene3D" id="3.40.50.300">
    <property type="entry name" value="P-loop containing nucleotide triphosphate hydrolases"/>
    <property type="match status" value="2"/>
</dbReference>
<dbReference type="SMART" id="SM00490">
    <property type="entry name" value="HELICc"/>
    <property type="match status" value="1"/>
</dbReference>
<keyword evidence="2" id="KW-0067">ATP-binding</keyword>
<keyword evidence="1" id="KW-0547">Nucleotide-binding</keyword>
<protein>
    <submittedName>
        <fullName evidence="5">DEAD/DEAH box helicase</fullName>
    </submittedName>
</protein>
<dbReference type="GO" id="GO:0003676">
    <property type="term" value="F:nucleic acid binding"/>
    <property type="evidence" value="ECO:0007669"/>
    <property type="project" value="InterPro"/>
</dbReference>
<dbReference type="PROSITE" id="PS51194">
    <property type="entry name" value="HELICASE_CTER"/>
    <property type="match status" value="1"/>
</dbReference>
<dbReference type="PANTHER" id="PTHR13710:SF108">
    <property type="entry name" value="ATP-DEPENDENT DNA HELICASE Q4"/>
    <property type="match status" value="1"/>
</dbReference>
<dbReference type="GO" id="GO:0043138">
    <property type="term" value="F:3'-5' DNA helicase activity"/>
    <property type="evidence" value="ECO:0007669"/>
    <property type="project" value="TreeGrafter"/>
</dbReference>
<feature type="domain" description="Helicase C-terminal" evidence="4">
    <location>
        <begin position="364"/>
        <end position="529"/>
    </location>
</feature>
<name>A0A089Q0Y8_9ENTR</name>
<dbReference type="InterPro" id="IPR014001">
    <property type="entry name" value="Helicase_ATP-bd"/>
</dbReference>
<evidence type="ECO:0000256" key="1">
    <source>
        <dbReference type="ARBA" id="ARBA00022741"/>
    </source>
</evidence>
<evidence type="ECO:0000259" key="3">
    <source>
        <dbReference type="PROSITE" id="PS51192"/>
    </source>
</evidence>
<dbReference type="PROSITE" id="PS51192">
    <property type="entry name" value="HELICASE_ATP_BIND_1"/>
    <property type="match status" value="1"/>
</dbReference>
<accession>A0A089Q0Y8</accession>
<keyword evidence="6" id="KW-1185">Reference proteome</keyword>
<keyword evidence="5" id="KW-0378">Hydrolase</keyword>
<dbReference type="InterPro" id="IPR001650">
    <property type="entry name" value="Helicase_C-like"/>
</dbReference>
<dbReference type="SMART" id="SM00487">
    <property type="entry name" value="DEXDc"/>
    <property type="match status" value="1"/>
</dbReference>
<evidence type="ECO:0000313" key="6">
    <source>
        <dbReference type="Proteomes" id="UP000029481"/>
    </source>
</evidence>
<dbReference type="OrthoDB" id="9760034at2"/>
<dbReference type="GO" id="GO:0005694">
    <property type="term" value="C:chromosome"/>
    <property type="evidence" value="ECO:0007669"/>
    <property type="project" value="TreeGrafter"/>
</dbReference>